<dbReference type="InterPro" id="IPR000835">
    <property type="entry name" value="HTH_MarR-typ"/>
</dbReference>
<dbReference type="PRINTS" id="PR00598">
    <property type="entry name" value="HTHMARR"/>
</dbReference>
<feature type="domain" description="HTH marR-type" evidence="4">
    <location>
        <begin position="16"/>
        <end position="148"/>
    </location>
</feature>
<dbReference type="PANTHER" id="PTHR33164">
    <property type="entry name" value="TRANSCRIPTIONAL REGULATOR, MARR FAMILY"/>
    <property type="match status" value="1"/>
</dbReference>
<name>A0A9X2VN29_9PSEU</name>
<dbReference type="Proteomes" id="UP001141259">
    <property type="component" value="Unassembled WGS sequence"/>
</dbReference>
<dbReference type="PROSITE" id="PS50995">
    <property type="entry name" value="HTH_MARR_2"/>
    <property type="match status" value="1"/>
</dbReference>
<dbReference type="InterPro" id="IPR039422">
    <property type="entry name" value="MarR/SlyA-like"/>
</dbReference>
<dbReference type="GO" id="GO:0006950">
    <property type="term" value="P:response to stress"/>
    <property type="evidence" value="ECO:0007669"/>
    <property type="project" value="TreeGrafter"/>
</dbReference>
<evidence type="ECO:0000313" key="5">
    <source>
        <dbReference type="EMBL" id="MCS7479561.1"/>
    </source>
</evidence>
<dbReference type="PANTHER" id="PTHR33164:SF64">
    <property type="entry name" value="TRANSCRIPTIONAL REGULATOR SLYA"/>
    <property type="match status" value="1"/>
</dbReference>
<keyword evidence="6" id="KW-1185">Reference proteome</keyword>
<evidence type="ECO:0000256" key="3">
    <source>
        <dbReference type="ARBA" id="ARBA00023163"/>
    </source>
</evidence>
<keyword evidence="2" id="KW-0238">DNA-binding</keyword>
<dbReference type="SMART" id="SM00347">
    <property type="entry name" value="HTH_MARR"/>
    <property type="match status" value="1"/>
</dbReference>
<dbReference type="RefSeq" id="WP_259625057.1">
    <property type="nucleotide sequence ID" value="NZ_JANYMP010000010.1"/>
</dbReference>
<keyword evidence="3" id="KW-0804">Transcription</keyword>
<reference evidence="5" key="1">
    <citation type="submission" date="2022-08" db="EMBL/GenBank/DDBJ databases">
        <authorList>
            <person name="Tistechok S."/>
            <person name="Samborskyy M."/>
            <person name="Roman I."/>
        </authorList>
    </citation>
    <scope>NUCLEOTIDE SEQUENCE</scope>
    <source>
        <strain evidence="5">DSM 103496</strain>
    </source>
</reference>
<evidence type="ECO:0000313" key="6">
    <source>
        <dbReference type="Proteomes" id="UP001141259"/>
    </source>
</evidence>
<dbReference type="EMBL" id="JANYMP010000010">
    <property type="protein sequence ID" value="MCS7479561.1"/>
    <property type="molecule type" value="Genomic_DNA"/>
</dbReference>
<accession>A0A9X2VN29</accession>
<dbReference type="GO" id="GO:0003700">
    <property type="term" value="F:DNA-binding transcription factor activity"/>
    <property type="evidence" value="ECO:0007669"/>
    <property type="project" value="InterPro"/>
</dbReference>
<dbReference type="InterPro" id="IPR036390">
    <property type="entry name" value="WH_DNA-bd_sf"/>
</dbReference>
<proteinExistence type="predicted"/>
<dbReference type="Pfam" id="PF12802">
    <property type="entry name" value="MarR_2"/>
    <property type="match status" value="1"/>
</dbReference>
<evidence type="ECO:0000256" key="1">
    <source>
        <dbReference type="ARBA" id="ARBA00023015"/>
    </source>
</evidence>
<sequence length="171" mass="19108">MAIERCHELVEGDALRRDFGWALGVVFRAYLKAGNEATGTLPGGPRGHQVLEAATRQPPVSQSVIAQEIGCDRTVMTYLLDDLEREGLLTRRPDPADRRSRQVVATDKGVERLERLRELIMRAQDFVLQDLDEADRQTLRCLMQRSALRLDSLDPTAPCNVVRDIAAADQA</sequence>
<evidence type="ECO:0000256" key="2">
    <source>
        <dbReference type="ARBA" id="ARBA00023125"/>
    </source>
</evidence>
<protein>
    <submittedName>
        <fullName evidence="5">MarR family transcriptional regulator</fullName>
    </submittedName>
</protein>
<gene>
    <name evidence="5" type="ORF">NZH93_22095</name>
</gene>
<organism evidence="5 6">
    <name type="scientific">Umezawaea endophytica</name>
    <dbReference type="NCBI Taxonomy" id="1654476"/>
    <lineage>
        <taxon>Bacteria</taxon>
        <taxon>Bacillati</taxon>
        <taxon>Actinomycetota</taxon>
        <taxon>Actinomycetes</taxon>
        <taxon>Pseudonocardiales</taxon>
        <taxon>Pseudonocardiaceae</taxon>
        <taxon>Umezawaea</taxon>
    </lineage>
</organism>
<dbReference type="Gene3D" id="1.10.10.10">
    <property type="entry name" value="Winged helix-like DNA-binding domain superfamily/Winged helix DNA-binding domain"/>
    <property type="match status" value="1"/>
</dbReference>
<dbReference type="GO" id="GO:0003677">
    <property type="term" value="F:DNA binding"/>
    <property type="evidence" value="ECO:0007669"/>
    <property type="project" value="UniProtKB-KW"/>
</dbReference>
<dbReference type="InterPro" id="IPR036388">
    <property type="entry name" value="WH-like_DNA-bd_sf"/>
</dbReference>
<dbReference type="AlphaFoldDB" id="A0A9X2VN29"/>
<dbReference type="SUPFAM" id="SSF46785">
    <property type="entry name" value="Winged helix' DNA-binding domain"/>
    <property type="match status" value="1"/>
</dbReference>
<evidence type="ECO:0000259" key="4">
    <source>
        <dbReference type="PROSITE" id="PS50995"/>
    </source>
</evidence>
<keyword evidence="1" id="KW-0805">Transcription regulation</keyword>
<comment type="caution">
    <text evidence="5">The sequence shown here is derived from an EMBL/GenBank/DDBJ whole genome shotgun (WGS) entry which is preliminary data.</text>
</comment>